<organism evidence="4 5">
    <name type="scientific">Okibacterium fritillariae</name>
    <dbReference type="NCBI Taxonomy" id="123320"/>
    <lineage>
        <taxon>Bacteria</taxon>
        <taxon>Bacillati</taxon>
        <taxon>Actinomycetota</taxon>
        <taxon>Actinomycetes</taxon>
        <taxon>Micrococcales</taxon>
        <taxon>Microbacteriaceae</taxon>
        <taxon>Okibacterium</taxon>
    </lineage>
</organism>
<keyword evidence="3" id="KW-0472">Membrane</keyword>
<dbReference type="GO" id="GO:0006465">
    <property type="term" value="P:signal peptide processing"/>
    <property type="evidence" value="ECO:0007669"/>
    <property type="project" value="UniProtKB-UniRule"/>
</dbReference>
<keyword evidence="3" id="KW-0812">Transmembrane</keyword>
<feature type="compositionally biased region" description="Low complexity" evidence="2">
    <location>
        <begin position="21"/>
        <end position="35"/>
    </location>
</feature>
<dbReference type="OrthoDB" id="3790724at2"/>
<dbReference type="EMBL" id="FUZP01000001">
    <property type="protein sequence ID" value="SKC35786.1"/>
    <property type="molecule type" value="Genomic_DNA"/>
</dbReference>
<dbReference type="CDD" id="cd06530">
    <property type="entry name" value="S26_SPase_I"/>
    <property type="match status" value="1"/>
</dbReference>
<dbReference type="STRING" id="123320.SAMN06309945_0111"/>
<feature type="transmembrane region" description="Helical" evidence="3">
    <location>
        <begin position="59"/>
        <end position="89"/>
    </location>
</feature>
<evidence type="ECO:0000313" key="4">
    <source>
        <dbReference type="EMBL" id="SKC35786.1"/>
    </source>
</evidence>
<evidence type="ECO:0000256" key="1">
    <source>
        <dbReference type="NCBIfam" id="TIGR02228"/>
    </source>
</evidence>
<feature type="region of interest" description="Disordered" evidence="2">
    <location>
        <begin position="1"/>
        <end position="50"/>
    </location>
</feature>
<dbReference type="GO" id="GO:0004252">
    <property type="term" value="F:serine-type endopeptidase activity"/>
    <property type="evidence" value="ECO:0007669"/>
    <property type="project" value="UniProtKB-UniRule"/>
</dbReference>
<dbReference type="InterPro" id="IPR019533">
    <property type="entry name" value="Peptidase_S26"/>
</dbReference>
<evidence type="ECO:0000256" key="2">
    <source>
        <dbReference type="SAM" id="MobiDB-lite"/>
    </source>
</evidence>
<dbReference type="InterPro" id="IPR001733">
    <property type="entry name" value="Peptidase_S26B"/>
</dbReference>
<evidence type="ECO:0000313" key="5">
    <source>
        <dbReference type="Proteomes" id="UP000190857"/>
    </source>
</evidence>
<dbReference type="RefSeq" id="WP_079726367.1">
    <property type="nucleotide sequence ID" value="NZ_FUZP01000001.1"/>
</dbReference>
<dbReference type="NCBIfam" id="TIGR02228">
    <property type="entry name" value="sigpep_I_arch"/>
    <property type="match status" value="1"/>
</dbReference>
<keyword evidence="5" id="KW-1185">Reference proteome</keyword>
<gene>
    <name evidence="4" type="ORF">SAMN06309945_0111</name>
</gene>
<dbReference type="EC" id="3.4.21.89" evidence="1"/>
<dbReference type="GO" id="GO:0016020">
    <property type="term" value="C:membrane"/>
    <property type="evidence" value="ECO:0007669"/>
    <property type="project" value="UniProtKB-UniRule"/>
</dbReference>
<dbReference type="GO" id="GO:0009003">
    <property type="term" value="F:signal peptidase activity"/>
    <property type="evidence" value="ECO:0007669"/>
    <property type="project" value="UniProtKB-EC"/>
</dbReference>
<keyword evidence="3" id="KW-1133">Transmembrane helix</keyword>
<accession>A0A1T5I9E1</accession>
<sequence length="218" mass="23000">MNTVSTTPTHDRDGSDVGGDTPVAPASTPVPTRRSLSGREPRRRPRANGSRATRLIKEVLLLIAGIGGILSILWLVASLVFGLSIVIFMTGSMSPTLPTGAAAIVKDAVPAAELQVGDVVTVPREGQPLPVTHRIVDIAPVDPLSGAGPEARELTLRGDDNDTNDRETYVVAAADRVIVGAPFIGHALTIMQTPIFFGALTLGVMLLVIWAFWPVRTS</sequence>
<proteinExistence type="predicted"/>
<dbReference type="AlphaFoldDB" id="A0A1T5I9E1"/>
<reference evidence="4 5" key="1">
    <citation type="submission" date="2017-02" db="EMBL/GenBank/DDBJ databases">
        <authorList>
            <person name="Peterson S.W."/>
        </authorList>
    </citation>
    <scope>NUCLEOTIDE SEQUENCE [LARGE SCALE GENOMIC DNA]</scope>
    <source>
        <strain evidence="4 5">VKM Ac-2059</strain>
    </source>
</reference>
<dbReference type="Proteomes" id="UP000190857">
    <property type="component" value="Unassembled WGS sequence"/>
</dbReference>
<protein>
    <recommendedName>
        <fullName evidence="1">Signal peptidase I</fullName>
        <ecNumber evidence="1">3.4.21.89</ecNumber>
    </recommendedName>
</protein>
<feature type="transmembrane region" description="Helical" evidence="3">
    <location>
        <begin position="195"/>
        <end position="213"/>
    </location>
</feature>
<evidence type="ECO:0000256" key="3">
    <source>
        <dbReference type="SAM" id="Phobius"/>
    </source>
</evidence>
<name>A0A1T5I9E1_9MICO</name>